<dbReference type="EMBL" id="MGBG01000013">
    <property type="protein sequence ID" value="OGK64851.1"/>
    <property type="molecule type" value="Genomic_DNA"/>
</dbReference>
<dbReference type="Proteomes" id="UP000178450">
    <property type="component" value="Unassembled WGS sequence"/>
</dbReference>
<dbReference type="AlphaFoldDB" id="A0A1F7KAH0"/>
<name>A0A1F7KAH0_9BACT</name>
<gene>
    <name evidence="1" type="ORF">A2209_04075</name>
</gene>
<reference evidence="1 2" key="1">
    <citation type="journal article" date="2016" name="Nat. Commun.">
        <title>Thousands of microbial genomes shed light on interconnected biogeochemical processes in an aquifer system.</title>
        <authorList>
            <person name="Anantharaman K."/>
            <person name="Brown C.T."/>
            <person name="Hug L.A."/>
            <person name="Sharon I."/>
            <person name="Castelle C.J."/>
            <person name="Probst A.J."/>
            <person name="Thomas B.C."/>
            <person name="Singh A."/>
            <person name="Wilkins M.J."/>
            <person name="Karaoz U."/>
            <person name="Brodie E.L."/>
            <person name="Williams K.H."/>
            <person name="Hubbard S.S."/>
            <person name="Banfield J.F."/>
        </authorList>
    </citation>
    <scope>NUCLEOTIDE SEQUENCE [LARGE SCALE GENOMIC DNA]</scope>
</reference>
<organism evidence="1 2">
    <name type="scientific">Candidatus Roizmanbacteria bacterium RIFOXYA1_FULL_41_12</name>
    <dbReference type="NCBI Taxonomy" id="1802082"/>
    <lineage>
        <taxon>Bacteria</taxon>
        <taxon>Candidatus Roizmaniibacteriota</taxon>
    </lineage>
</organism>
<accession>A0A1F7KAH0</accession>
<proteinExistence type="predicted"/>
<evidence type="ECO:0000313" key="1">
    <source>
        <dbReference type="EMBL" id="OGK64851.1"/>
    </source>
</evidence>
<sequence length="97" mass="10896">MFMSSKEAFQTSSKETRSDECYSFPAETVIYIDGRRSAVLRVQATGKGSGKKIKGLAAYTATCRLDLFYNGNYWSLPEGTIFTAYQNKARRIQESSN</sequence>
<protein>
    <submittedName>
        <fullName evidence="1">Uncharacterized protein</fullName>
    </submittedName>
</protein>
<evidence type="ECO:0000313" key="2">
    <source>
        <dbReference type="Proteomes" id="UP000178450"/>
    </source>
</evidence>
<comment type="caution">
    <text evidence="1">The sequence shown here is derived from an EMBL/GenBank/DDBJ whole genome shotgun (WGS) entry which is preliminary data.</text>
</comment>